<sequence>MANLHDIKRQTTSMIRWLHVLDCGLHGDPAQLGSGQGSAFQKCMERMGFTLLSKTQAAKENLALKPQQKPIVRRYYDAPISAYYDLYLIEQFNAKKSRGRKT</sequence>
<comment type="caution">
    <text evidence="1">The sequence shown here is derived from an EMBL/GenBank/DDBJ whole genome shotgun (WGS) entry which is preliminary data.</text>
</comment>
<reference evidence="1 2" key="1">
    <citation type="submission" date="2019-06" db="EMBL/GenBank/DDBJ databases">
        <title>Whole genome sequence for Cellvibrionaceae sp. R142.</title>
        <authorList>
            <person name="Wang G."/>
        </authorList>
    </citation>
    <scope>NUCLEOTIDE SEQUENCE [LARGE SCALE GENOMIC DNA]</scope>
    <source>
        <strain evidence="1 2">R142</strain>
    </source>
</reference>
<evidence type="ECO:0000313" key="2">
    <source>
        <dbReference type="Proteomes" id="UP000319732"/>
    </source>
</evidence>
<dbReference type="Proteomes" id="UP000319732">
    <property type="component" value="Unassembled WGS sequence"/>
</dbReference>
<protein>
    <submittedName>
        <fullName evidence="1">Uncharacterized protein</fullName>
    </submittedName>
</protein>
<dbReference type="AlphaFoldDB" id="A0A545U6X1"/>
<evidence type="ECO:0000313" key="1">
    <source>
        <dbReference type="EMBL" id="TQV85219.1"/>
    </source>
</evidence>
<proteinExistence type="predicted"/>
<gene>
    <name evidence="1" type="ORF">FKG94_03245</name>
</gene>
<name>A0A545U6X1_9GAMM</name>
<keyword evidence="2" id="KW-1185">Reference proteome</keyword>
<organism evidence="1 2">
    <name type="scientific">Exilibacterium tricleocarpae</name>
    <dbReference type="NCBI Taxonomy" id="2591008"/>
    <lineage>
        <taxon>Bacteria</taxon>
        <taxon>Pseudomonadati</taxon>
        <taxon>Pseudomonadota</taxon>
        <taxon>Gammaproteobacteria</taxon>
        <taxon>Cellvibrionales</taxon>
        <taxon>Cellvibrionaceae</taxon>
        <taxon>Exilibacterium</taxon>
    </lineage>
</organism>
<dbReference type="RefSeq" id="WP_142902767.1">
    <property type="nucleotide sequence ID" value="NZ_ML660088.1"/>
</dbReference>
<accession>A0A545U6X1</accession>
<dbReference type="EMBL" id="VHSG01000004">
    <property type="protein sequence ID" value="TQV85219.1"/>
    <property type="molecule type" value="Genomic_DNA"/>
</dbReference>